<evidence type="ECO:0000313" key="2">
    <source>
        <dbReference type="EMBL" id="AEP28494.1"/>
    </source>
</evidence>
<dbReference type="OrthoDB" id="6227360at2"/>
<evidence type="ECO:0000256" key="1">
    <source>
        <dbReference type="SAM" id="Phobius"/>
    </source>
</evidence>
<protein>
    <submittedName>
        <fullName evidence="2">Uncharacterized protein</fullName>
    </submittedName>
</protein>
<feature type="transmembrane region" description="Helical" evidence="1">
    <location>
        <begin position="6"/>
        <end position="26"/>
    </location>
</feature>
<dbReference type="KEGG" id="gni:GNIT_0340"/>
<keyword evidence="1" id="KW-1133">Transmembrane helix</keyword>
<dbReference type="STRING" id="1085623.GNIT_0340"/>
<dbReference type="HOGENOM" id="CLU_1608500_0_0_6"/>
<reference evidence="2 3" key="1">
    <citation type="journal article" date="2011" name="J. Bacteriol.">
        <title>Complete genome sequence of seawater bacterium Glaciecola nitratireducens FR1064T.</title>
        <authorList>
            <person name="Bian F."/>
            <person name="Qin Q.L."/>
            <person name="Xie B.B."/>
            <person name="Shu Y.L."/>
            <person name="Zhang X.Y."/>
            <person name="Yu Y."/>
            <person name="Chen B."/>
            <person name="Chen X.L."/>
            <person name="Zhou B.C."/>
            <person name="Zhang Y.Z."/>
        </authorList>
    </citation>
    <scope>NUCLEOTIDE SEQUENCE [LARGE SCALE GENOMIC DNA]</scope>
    <source>
        <strain evidence="3">JCM 12485 / KCTC 12276 / FR1064</strain>
    </source>
</reference>
<dbReference type="Proteomes" id="UP000009282">
    <property type="component" value="Chromosome"/>
</dbReference>
<evidence type="ECO:0000313" key="3">
    <source>
        <dbReference type="Proteomes" id="UP000009282"/>
    </source>
</evidence>
<keyword evidence="3" id="KW-1185">Reference proteome</keyword>
<accession>G4QFF0</accession>
<organism evidence="2 3">
    <name type="scientific">Glaciecola nitratireducens (strain JCM 12485 / KCTC 12276 / FR1064)</name>
    <dbReference type="NCBI Taxonomy" id="1085623"/>
    <lineage>
        <taxon>Bacteria</taxon>
        <taxon>Pseudomonadati</taxon>
        <taxon>Pseudomonadota</taxon>
        <taxon>Gammaproteobacteria</taxon>
        <taxon>Alteromonadales</taxon>
        <taxon>Alteromonadaceae</taxon>
        <taxon>Brumicola</taxon>
    </lineage>
</organism>
<dbReference type="AlphaFoldDB" id="G4QFF0"/>
<dbReference type="EMBL" id="CP003060">
    <property type="protein sequence ID" value="AEP28494.1"/>
    <property type="molecule type" value="Genomic_DNA"/>
</dbReference>
<dbReference type="RefSeq" id="WP_014107373.1">
    <property type="nucleotide sequence ID" value="NC_016041.1"/>
</dbReference>
<sequence>MSSKLYRLICVFIVIMVIGTGLYKSLLGSNSESWEKVGFESLKASMQKGLAIIHWQWQYEGRPSSILYETTQAQRIDRIEINADGWPNLARSREACRDFLNIFADSVVVEVSGLELDVDITKQLGISVEFLAQQELNDSGEAVDICRYSRKNQELEYHLGTGKLF</sequence>
<name>G4QFF0_GLANF</name>
<proteinExistence type="predicted"/>
<gene>
    <name evidence="2" type="ordered locus">GNIT_0340</name>
</gene>
<keyword evidence="1" id="KW-0472">Membrane</keyword>
<keyword evidence="1" id="KW-0812">Transmembrane</keyword>